<feature type="compositionally biased region" description="Basic residues" evidence="6">
    <location>
        <begin position="226"/>
        <end position="241"/>
    </location>
</feature>
<dbReference type="AlphaFoldDB" id="F2T5K8"/>
<evidence type="ECO:0000256" key="6">
    <source>
        <dbReference type="SAM" id="MobiDB-lite"/>
    </source>
</evidence>
<feature type="compositionally biased region" description="Low complexity" evidence="6">
    <location>
        <begin position="741"/>
        <end position="751"/>
    </location>
</feature>
<dbReference type="PROSITE" id="PS50048">
    <property type="entry name" value="ZN2_CY6_FUNGAL_2"/>
    <property type="match status" value="1"/>
</dbReference>
<name>F2T5K8_AJEDA</name>
<proteinExistence type="predicted"/>
<dbReference type="GO" id="GO:0000976">
    <property type="term" value="F:transcription cis-regulatory region binding"/>
    <property type="evidence" value="ECO:0007669"/>
    <property type="project" value="TreeGrafter"/>
</dbReference>
<feature type="compositionally biased region" description="Polar residues" evidence="6">
    <location>
        <begin position="194"/>
        <end position="209"/>
    </location>
</feature>
<keyword evidence="2" id="KW-0805">Transcription regulation</keyword>
<organism evidence="8">
    <name type="scientific">Ajellomyces dermatitidis (strain ATCC 18188 / CBS 674.68)</name>
    <name type="common">Blastomyces dermatitidis</name>
    <dbReference type="NCBI Taxonomy" id="653446"/>
    <lineage>
        <taxon>Eukaryota</taxon>
        <taxon>Fungi</taxon>
        <taxon>Dikarya</taxon>
        <taxon>Ascomycota</taxon>
        <taxon>Pezizomycotina</taxon>
        <taxon>Eurotiomycetes</taxon>
        <taxon>Eurotiomycetidae</taxon>
        <taxon>Onygenales</taxon>
        <taxon>Ajellomycetaceae</taxon>
        <taxon>Blastomyces</taxon>
    </lineage>
</organism>
<dbReference type="GO" id="GO:0000981">
    <property type="term" value="F:DNA-binding transcription factor activity, RNA polymerase II-specific"/>
    <property type="evidence" value="ECO:0007669"/>
    <property type="project" value="InterPro"/>
</dbReference>
<dbReference type="EMBL" id="GG749410">
    <property type="protein sequence ID" value="KMW66755.1"/>
    <property type="molecule type" value="Genomic_DNA"/>
</dbReference>
<evidence type="ECO:0000313" key="8">
    <source>
        <dbReference type="EMBL" id="EGE78521.2"/>
    </source>
</evidence>
<reference evidence="8" key="1">
    <citation type="submission" date="2010-03" db="EMBL/GenBank/DDBJ databases">
        <title>Annotation of Blastomyces dermatitidis strain ATCC 18188.</title>
        <authorList>
            <consortium name="The Broad Institute Genome Sequencing Platform"/>
            <consortium name="Broad Institute Genome Sequencing Center for Infectious Disease."/>
            <person name="Cuomo C."/>
            <person name="Klein B."/>
            <person name="Sullivan T."/>
            <person name="Heitman J."/>
            <person name="Young S."/>
            <person name="Zeng Q."/>
            <person name="Gargeya S."/>
            <person name="Alvarado L."/>
            <person name="Berlin A.M."/>
            <person name="Chapman S.B."/>
            <person name="Chen Z."/>
            <person name="Freedman E."/>
            <person name="Gellesch M."/>
            <person name="Goldberg J."/>
            <person name="Griggs A."/>
            <person name="Gujja S."/>
            <person name="Heilman E."/>
            <person name="Heiman D."/>
            <person name="Howarth C."/>
            <person name="Mehta T."/>
            <person name="Neiman D."/>
            <person name="Pearson M."/>
            <person name="Roberts A."/>
            <person name="Saif S."/>
            <person name="Shea T."/>
            <person name="Shenoy N."/>
            <person name="Sisk P."/>
            <person name="Stolte C."/>
            <person name="Sykes S."/>
            <person name="White J."/>
            <person name="Yandava C."/>
            <person name="Haas B."/>
            <person name="Nusbaum C."/>
            <person name="Birren B."/>
        </authorList>
    </citation>
    <scope>NUCLEOTIDE SEQUENCE [LARGE SCALE GENOMIC DNA]</scope>
    <source>
        <strain evidence="8">ATCC 18188</strain>
    </source>
</reference>
<dbReference type="Pfam" id="PF11951">
    <property type="entry name" value="Fungal_trans_2"/>
    <property type="match status" value="1"/>
</dbReference>
<feature type="region of interest" description="Disordered" evidence="6">
    <location>
        <begin position="1"/>
        <end position="23"/>
    </location>
</feature>
<evidence type="ECO:0000256" key="2">
    <source>
        <dbReference type="ARBA" id="ARBA00023015"/>
    </source>
</evidence>
<evidence type="ECO:0000256" key="4">
    <source>
        <dbReference type="ARBA" id="ARBA00023163"/>
    </source>
</evidence>
<dbReference type="Gene3D" id="4.10.240.10">
    <property type="entry name" value="Zn(2)-C6 fungal-type DNA-binding domain"/>
    <property type="match status" value="1"/>
</dbReference>
<comment type="subcellular location">
    <subcellularLocation>
        <location evidence="1">Nucleus</location>
    </subcellularLocation>
</comment>
<accession>F2T5K8</accession>
<protein>
    <submittedName>
        <fullName evidence="8 9">C6 finger domain-containing protein</fullName>
    </submittedName>
</protein>
<feature type="region of interest" description="Disordered" evidence="6">
    <location>
        <begin position="139"/>
        <end position="284"/>
    </location>
</feature>
<keyword evidence="3" id="KW-0238">DNA-binding</keyword>
<dbReference type="Pfam" id="PF00172">
    <property type="entry name" value="Zn_clus"/>
    <property type="match status" value="1"/>
</dbReference>
<keyword evidence="5" id="KW-0539">Nucleus</keyword>
<dbReference type="PANTHER" id="PTHR37534:SF10">
    <property type="entry name" value="ZN(II)2CYS6 TRANSCRIPTION FACTOR (EUROFUNG)"/>
    <property type="match status" value="1"/>
</dbReference>
<dbReference type="GO" id="GO:0045944">
    <property type="term" value="P:positive regulation of transcription by RNA polymerase II"/>
    <property type="evidence" value="ECO:0007669"/>
    <property type="project" value="TreeGrafter"/>
</dbReference>
<dbReference type="InterPro" id="IPR036864">
    <property type="entry name" value="Zn2-C6_fun-type_DNA-bd_sf"/>
</dbReference>
<dbReference type="InterPro" id="IPR001138">
    <property type="entry name" value="Zn2Cys6_DnaBD"/>
</dbReference>
<dbReference type="SUPFAM" id="SSF57701">
    <property type="entry name" value="Zn2/Cys6 DNA-binding domain"/>
    <property type="match status" value="1"/>
</dbReference>
<dbReference type="PROSITE" id="PS00463">
    <property type="entry name" value="ZN2_CY6_FUNGAL_1"/>
    <property type="match status" value="1"/>
</dbReference>
<keyword evidence="4" id="KW-0804">Transcription</keyword>
<feature type="region of interest" description="Disordered" evidence="6">
    <location>
        <begin position="98"/>
        <end position="123"/>
    </location>
</feature>
<feature type="compositionally biased region" description="Polar residues" evidence="6">
    <location>
        <begin position="764"/>
        <end position="773"/>
    </location>
</feature>
<dbReference type="EMBL" id="GG749410">
    <property type="protein sequence ID" value="EGE78521.2"/>
    <property type="molecule type" value="Genomic_DNA"/>
</dbReference>
<feature type="compositionally biased region" description="Polar residues" evidence="6">
    <location>
        <begin position="104"/>
        <end position="113"/>
    </location>
</feature>
<feature type="compositionally biased region" description="Basic and acidic residues" evidence="6">
    <location>
        <begin position="139"/>
        <end position="152"/>
    </location>
</feature>
<dbReference type="PANTHER" id="PTHR37534">
    <property type="entry name" value="TRANSCRIPTIONAL ACTIVATOR PROTEIN UGA3"/>
    <property type="match status" value="1"/>
</dbReference>
<evidence type="ECO:0000256" key="5">
    <source>
        <dbReference type="ARBA" id="ARBA00023242"/>
    </source>
</evidence>
<gene>
    <name evidence="8" type="ORF">BDDG_01458</name>
</gene>
<sequence>MTFPQIPSSGTIHGVSSQSPDKQLESKMNSYFLPDRHPREGYNVHVHHLHLHVPSTQDAAQSELLPTPQYPHTNSSSSLWYHPHHLHHLHQPQLLHPQVHRSHSLSQMPSLPNDQRKHKRTRSGCFTCRSRRVKCDETRPTCDRCSKGKRECVYPPPPARRTTGSRANPGTAEKHPAIPESGSSDENNDRDSTISKTNNAKRNGSTNEDLSSRPKSPPVSRLKASISRRQRAQSLPRRRGRPPSEAASDIQERDNSPVSDVTSAISESRSSPGDGTEAPALGPLGPSLEAISSLPGASKLTEDVKFFLAYHRHYITFRHYFMRQDAQSFINNDIILLAMQYKPLLYAIVGFSSYIYSIRHPNGKLYTFLQYYHKSVTGLLKSLSTSNVHHDAMMLTILQLATFEEYIGDWVSVTDHHQAAHRMLTELYTPEKINENEFRRYMFLWYTRFDIVSGILAGNEAILSREWYIACELFAVEDEASHPGNINKKFYTLALRNRRVGMDMASLIAKTSRGLITIEEFSRQNQDITARLDKIQDAWSCLVHPDHLITSFPNKVPLGPNDIVDPYVPGRIYDESLWDVNNLLVDIIGARMMHKYQTGLLLQQLDLEELQADALKLCSLIETMERWPDKPKDSILQAQSSFALAVLFIPSDEKHIMWSRRILAKVERLGFIYPSAFRAKMADLWQLPELNHWWLPNEEGYPRIVNEIRDWTSERELKPRDTFREDIRDLKTMFWRMAMGGDDSSHGSSPSNTLTPPTAAGLNPDTSPSESTS</sequence>
<evidence type="ECO:0000256" key="1">
    <source>
        <dbReference type="ARBA" id="ARBA00004123"/>
    </source>
</evidence>
<evidence type="ECO:0000313" key="9">
    <source>
        <dbReference type="EMBL" id="KMW66755.1"/>
    </source>
</evidence>
<dbReference type="Proteomes" id="UP000007802">
    <property type="component" value="Unassembled WGS sequence"/>
</dbReference>
<feature type="domain" description="Zn(2)-C6 fungal-type" evidence="7">
    <location>
        <begin position="124"/>
        <end position="154"/>
    </location>
</feature>
<dbReference type="GO" id="GO:0008270">
    <property type="term" value="F:zinc ion binding"/>
    <property type="evidence" value="ECO:0007669"/>
    <property type="project" value="InterPro"/>
</dbReference>
<dbReference type="InterPro" id="IPR021858">
    <property type="entry name" value="Fun_TF"/>
</dbReference>
<dbReference type="CDD" id="cd00067">
    <property type="entry name" value="GAL4"/>
    <property type="match status" value="1"/>
</dbReference>
<feature type="compositionally biased region" description="Polar residues" evidence="6">
    <location>
        <begin position="256"/>
        <end position="273"/>
    </location>
</feature>
<dbReference type="HOGENOM" id="CLU_012945_0_0_1"/>
<dbReference type="GO" id="GO:0005634">
    <property type="term" value="C:nucleus"/>
    <property type="evidence" value="ECO:0007669"/>
    <property type="project" value="UniProtKB-SubCell"/>
</dbReference>
<evidence type="ECO:0000256" key="3">
    <source>
        <dbReference type="ARBA" id="ARBA00023125"/>
    </source>
</evidence>
<feature type="region of interest" description="Disordered" evidence="6">
    <location>
        <begin position="741"/>
        <end position="773"/>
    </location>
</feature>
<evidence type="ECO:0000259" key="7">
    <source>
        <dbReference type="PROSITE" id="PS50048"/>
    </source>
</evidence>
<dbReference type="SMART" id="SM00066">
    <property type="entry name" value="GAL4"/>
    <property type="match status" value="1"/>
</dbReference>